<reference evidence="1" key="1">
    <citation type="submission" date="2014-12" db="EMBL/GenBank/DDBJ databases">
        <title>Insight into the proteome of Arion vulgaris.</title>
        <authorList>
            <person name="Aradska J."/>
            <person name="Bulat T."/>
            <person name="Smidak R."/>
            <person name="Sarate P."/>
            <person name="Gangsoo J."/>
            <person name="Sialana F."/>
            <person name="Bilban M."/>
            <person name="Lubec G."/>
        </authorList>
    </citation>
    <scope>NUCLEOTIDE SEQUENCE</scope>
    <source>
        <tissue evidence="1">Skin</tissue>
    </source>
</reference>
<proteinExistence type="predicted"/>
<protein>
    <submittedName>
        <fullName evidence="1">Uncharacterized protein</fullName>
    </submittedName>
</protein>
<dbReference type="AlphaFoldDB" id="A0A0B6ZQ66"/>
<gene>
    <name evidence="1" type="primary">ORF72232</name>
</gene>
<accession>A0A0B6ZQ66</accession>
<feature type="non-terminal residue" evidence="1">
    <location>
        <position position="1"/>
    </location>
</feature>
<organism evidence="1">
    <name type="scientific">Arion vulgaris</name>
    <dbReference type="NCBI Taxonomy" id="1028688"/>
    <lineage>
        <taxon>Eukaryota</taxon>
        <taxon>Metazoa</taxon>
        <taxon>Spiralia</taxon>
        <taxon>Lophotrochozoa</taxon>
        <taxon>Mollusca</taxon>
        <taxon>Gastropoda</taxon>
        <taxon>Heterobranchia</taxon>
        <taxon>Euthyneura</taxon>
        <taxon>Panpulmonata</taxon>
        <taxon>Eupulmonata</taxon>
        <taxon>Stylommatophora</taxon>
        <taxon>Helicina</taxon>
        <taxon>Arionoidea</taxon>
        <taxon>Arionidae</taxon>
        <taxon>Arion</taxon>
    </lineage>
</organism>
<dbReference type="EMBL" id="HACG01023081">
    <property type="protein sequence ID" value="CEK69946.1"/>
    <property type="molecule type" value="Transcribed_RNA"/>
</dbReference>
<sequence length="74" mass="8730">YLEKDHIQNAPKVLFSYHPDCVRQNKIREKKKTMNNNNKIISCFNEAAFCVHINFVILHINLLEIFLCPIQGRC</sequence>
<name>A0A0B6ZQ66_9EUPU</name>
<evidence type="ECO:0000313" key="1">
    <source>
        <dbReference type="EMBL" id="CEK69946.1"/>
    </source>
</evidence>